<evidence type="ECO:0000313" key="8">
    <source>
        <dbReference type="EMBL" id="MFB5759863.1"/>
    </source>
</evidence>
<sequence>MNGVHELVNRLDELTAHLMQRLPQAGYEELAEFTEQRAQLVAQIELNKHDLNHEHKEIIRELAAHDQAILAKMNIFKNEAGQWLQRQEAIKEQKSAYNSSYTTDGMFFDRRN</sequence>
<evidence type="ECO:0000256" key="2">
    <source>
        <dbReference type="ARBA" id="ARBA00022490"/>
    </source>
</evidence>
<evidence type="ECO:0000256" key="4">
    <source>
        <dbReference type="ARBA" id="ARBA00023186"/>
    </source>
</evidence>
<dbReference type="RefSeq" id="WP_375519056.1">
    <property type="nucleotide sequence ID" value="NZ_JBHIRY010000004.1"/>
</dbReference>
<dbReference type="Proteomes" id="UP001580430">
    <property type="component" value="Unassembled WGS sequence"/>
</dbReference>
<dbReference type="InterPro" id="IPR008622">
    <property type="entry name" value="FliT"/>
</dbReference>
<comment type="similarity">
    <text evidence="6">Belongs to the bacillales FliT family.</text>
</comment>
<name>A0ABV5BX52_9BACL</name>
<gene>
    <name evidence="8" type="ORF">ACE5LO_05600</name>
</gene>
<comment type="subcellular location">
    <subcellularLocation>
        <location evidence="1">Cytoplasm</location>
        <location evidence="1">Cytosol</location>
    </subcellularLocation>
</comment>
<proteinExistence type="inferred from homology"/>
<evidence type="ECO:0000256" key="1">
    <source>
        <dbReference type="ARBA" id="ARBA00004514"/>
    </source>
</evidence>
<comment type="function">
    <text evidence="5">May act as an export chaperone for the filament capping protein FliD.</text>
</comment>
<evidence type="ECO:0000313" key="9">
    <source>
        <dbReference type="Proteomes" id="UP001580430"/>
    </source>
</evidence>
<accession>A0ABV5BX52</accession>
<keyword evidence="3" id="KW-1005">Bacterial flagellum biogenesis</keyword>
<evidence type="ECO:0000256" key="3">
    <source>
        <dbReference type="ARBA" id="ARBA00022795"/>
    </source>
</evidence>
<keyword evidence="9" id="KW-1185">Reference proteome</keyword>
<evidence type="ECO:0000256" key="6">
    <source>
        <dbReference type="ARBA" id="ARBA00093785"/>
    </source>
</evidence>
<dbReference type="EMBL" id="JBHIRY010000004">
    <property type="protein sequence ID" value="MFB5759863.1"/>
    <property type="molecule type" value="Genomic_DNA"/>
</dbReference>
<dbReference type="Pfam" id="PF05400">
    <property type="entry name" value="FliT"/>
    <property type="match status" value="1"/>
</dbReference>
<organism evidence="8 9">
    <name type="scientific">Paenibacillus medicaginis</name>
    <dbReference type="NCBI Taxonomy" id="1470560"/>
    <lineage>
        <taxon>Bacteria</taxon>
        <taxon>Bacillati</taxon>
        <taxon>Bacillota</taxon>
        <taxon>Bacilli</taxon>
        <taxon>Bacillales</taxon>
        <taxon>Paenibacillaceae</taxon>
        <taxon>Paenibacillus</taxon>
    </lineage>
</organism>
<comment type="caution">
    <text evidence="8">The sequence shown here is derived from an EMBL/GenBank/DDBJ whole genome shotgun (WGS) entry which is preliminary data.</text>
</comment>
<evidence type="ECO:0000256" key="5">
    <source>
        <dbReference type="ARBA" id="ARBA00093765"/>
    </source>
</evidence>
<keyword evidence="4" id="KW-0143">Chaperone</keyword>
<keyword evidence="2" id="KW-0963">Cytoplasm</keyword>
<evidence type="ECO:0000256" key="7">
    <source>
        <dbReference type="ARBA" id="ARBA00093797"/>
    </source>
</evidence>
<protein>
    <recommendedName>
        <fullName evidence="7">Flagellar protein FliT</fullName>
    </recommendedName>
</protein>
<reference evidence="8 9" key="1">
    <citation type="submission" date="2024-09" db="EMBL/GenBank/DDBJ databases">
        <title>Paenibacillus zeirhizospherea sp. nov., isolated from surface of the maize (Zea mays) roots in a horticulture field, Hungary.</title>
        <authorList>
            <person name="Marton D."/>
            <person name="Farkas M."/>
            <person name="Bedics A."/>
            <person name="Toth E."/>
            <person name="Tancsics A."/>
            <person name="Boka K."/>
            <person name="Marati G."/>
            <person name="Kriszt B."/>
            <person name="Cserhati M."/>
        </authorList>
    </citation>
    <scope>NUCLEOTIDE SEQUENCE [LARGE SCALE GENOMIC DNA]</scope>
    <source>
        <strain evidence="8 9">JCM 18446</strain>
    </source>
</reference>